<dbReference type="Pfam" id="PF00589">
    <property type="entry name" value="Phage_integrase"/>
    <property type="match status" value="1"/>
</dbReference>
<dbReference type="CDD" id="cd01189">
    <property type="entry name" value="INT_ICEBs1_C_like"/>
    <property type="match status" value="1"/>
</dbReference>
<evidence type="ECO:0000256" key="2">
    <source>
        <dbReference type="ARBA" id="ARBA00022908"/>
    </source>
</evidence>
<accession>A0A386WV40</accession>
<dbReference type="InterPro" id="IPR010998">
    <property type="entry name" value="Integrase_recombinase_N"/>
</dbReference>
<dbReference type="GO" id="GO:0006310">
    <property type="term" value="P:DNA recombination"/>
    <property type="evidence" value="ECO:0007669"/>
    <property type="project" value="UniProtKB-KW"/>
</dbReference>
<evidence type="ECO:0000313" key="8">
    <source>
        <dbReference type="Proteomes" id="UP000267804"/>
    </source>
</evidence>
<keyword evidence="3" id="KW-0238">DNA-binding</keyword>
<sequence length="409" mass="45647">MPGRAPMWIEKNGRSWRIREVLAGEKITLASGYETKTAAQNALTIMKADALRGDALVPRGGELTLADWVATWWPAYKRALKATSQGSIEGVINRYIVPMLGHLRLGELSDQPLIVQRWTNDLLDGRTKVRKPRPLANKTVRNAHGQLYVILAAAITHKYIRHNPCEHTLLPEEDDDRDEMLFLTPEEADGLIEVVPEHWRPLILVFLATGLRWSEAMGLRKRDIDLVRNRLHVRLQTVEVSGRPVDQTPKTKRGKRHVSFQRGIADVLRPLVEGKRPDDRVFTGPHGGLIRRKEFYEIWWLAREAAGFPGLRLHDLRHTHAAWLIAANVPLSAISRRLGHKDVGFTDQRYGHLLPEVDDGVVAAMEAAMSKIDFRGAVGESTPAAPPPAPANPAGTPGQDGLQSTDQGE</sequence>
<evidence type="ECO:0000256" key="5">
    <source>
        <dbReference type="SAM" id="MobiDB-lite"/>
    </source>
</evidence>
<dbReference type="InterPro" id="IPR050090">
    <property type="entry name" value="Tyrosine_recombinase_XerCD"/>
</dbReference>
<dbReference type="EMBL" id="CP024087">
    <property type="protein sequence ID" value="AYF31069.1"/>
    <property type="molecule type" value="Genomic_DNA"/>
</dbReference>
<feature type="domain" description="Tyr recombinase" evidence="6">
    <location>
        <begin position="178"/>
        <end position="363"/>
    </location>
</feature>
<keyword evidence="4" id="KW-0233">DNA recombination</keyword>
<gene>
    <name evidence="7" type="ORF">CSH63_27250</name>
</gene>
<comment type="similarity">
    <text evidence="1">Belongs to the 'phage' integrase family.</text>
</comment>
<dbReference type="InterPro" id="IPR011010">
    <property type="entry name" value="DNA_brk_join_enz"/>
</dbReference>
<dbReference type="InterPro" id="IPR004107">
    <property type="entry name" value="Integrase_SAM-like_N"/>
</dbReference>
<organism evidence="7 8">
    <name type="scientific">Micromonospora tulbaghiae</name>
    <dbReference type="NCBI Taxonomy" id="479978"/>
    <lineage>
        <taxon>Bacteria</taxon>
        <taxon>Bacillati</taxon>
        <taxon>Actinomycetota</taxon>
        <taxon>Actinomycetes</taxon>
        <taxon>Micromonosporales</taxon>
        <taxon>Micromonosporaceae</taxon>
        <taxon>Micromonospora</taxon>
    </lineage>
</organism>
<proteinExistence type="inferred from homology"/>
<evidence type="ECO:0000256" key="1">
    <source>
        <dbReference type="ARBA" id="ARBA00008857"/>
    </source>
</evidence>
<dbReference type="Gene3D" id="1.10.443.10">
    <property type="entry name" value="Intergrase catalytic core"/>
    <property type="match status" value="1"/>
</dbReference>
<evidence type="ECO:0000313" key="7">
    <source>
        <dbReference type="EMBL" id="AYF31069.1"/>
    </source>
</evidence>
<dbReference type="InterPro" id="IPR013762">
    <property type="entry name" value="Integrase-like_cat_sf"/>
</dbReference>
<dbReference type="PROSITE" id="PS51898">
    <property type="entry name" value="TYR_RECOMBINASE"/>
    <property type="match status" value="1"/>
</dbReference>
<dbReference type="SUPFAM" id="SSF56349">
    <property type="entry name" value="DNA breaking-rejoining enzymes"/>
    <property type="match status" value="1"/>
</dbReference>
<keyword evidence="2" id="KW-0229">DNA integration</keyword>
<dbReference type="Proteomes" id="UP000267804">
    <property type="component" value="Chromosome"/>
</dbReference>
<dbReference type="GO" id="GO:0015074">
    <property type="term" value="P:DNA integration"/>
    <property type="evidence" value="ECO:0007669"/>
    <property type="project" value="UniProtKB-KW"/>
</dbReference>
<evidence type="ECO:0000256" key="3">
    <source>
        <dbReference type="ARBA" id="ARBA00023125"/>
    </source>
</evidence>
<dbReference type="KEGG" id="mtua:CSH63_27250"/>
<name>A0A386WV40_9ACTN</name>
<evidence type="ECO:0000256" key="4">
    <source>
        <dbReference type="ARBA" id="ARBA00023172"/>
    </source>
</evidence>
<feature type="region of interest" description="Disordered" evidence="5">
    <location>
        <begin position="378"/>
        <end position="409"/>
    </location>
</feature>
<dbReference type="PANTHER" id="PTHR30349:SF64">
    <property type="entry name" value="PROPHAGE INTEGRASE INTD-RELATED"/>
    <property type="match status" value="1"/>
</dbReference>
<reference evidence="7 8" key="1">
    <citation type="submission" date="2017-10" db="EMBL/GenBank/DDBJ databases">
        <title>Integration of genomic and chemical information greatly accelerates assignment of the full stereostructure of myelolactone, a potent inhibitor of myeloma from a marine-derived Micromonospora.</title>
        <authorList>
            <person name="Kim M.C."/>
            <person name="Machado H."/>
            <person name="Jensen P.R."/>
            <person name="Fenical W."/>
        </authorList>
    </citation>
    <scope>NUCLEOTIDE SEQUENCE [LARGE SCALE GENOMIC DNA]</scope>
    <source>
        <strain evidence="7 8">CNY-010</strain>
    </source>
</reference>
<dbReference type="Gene3D" id="1.10.150.130">
    <property type="match status" value="1"/>
</dbReference>
<dbReference type="Pfam" id="PF14659">
    <property type="entry name" value="Phage_int_SAM_3"/>
    <property type="match status" value="1"/>
</dbReference>
<dbReference type="GO" id="GO:0003677">
    <property type="term" value="F:DNA binding"/>
    <property type="evidence" value="ECO:0007669"/>
    <property type="project" value="UniProtKB-KW"/>
</dbReference>
<protein>
    <recommendedName>
        <fullName evidence="6">Tyr recombinase domain-containing protein</fullName>
    </recommendedName>
</protein>
<dbReference type="InterPro" id="IPR002104">
    <property type="entry name" value="Integrase_catalytic"/>
</dbReference>
<dbReference type="AlphaFoldDB" id="A0A386WV40"/>
<dbReference type="PANTHER" id="PTHR30349">
    <property type="entry name" value="PHAGE INTEGRASE-RELATED"/>
    <property type="match status" value="1"/>
</dbReference>
<evidence type="ECO:0000259" key="6">
    <source>
        <dbReference type="PROSITE" id="PS51898"/>
    </source>
</evidence>